<dbReference type="InterPro" id="IPR003368">
    <property type="entry name" value="POMP_repeat"/>
</dbReference>
<dbReference type="InterPro" id="IPR011050">
    <property type="entry name" value="Pectin_lyase_fold/virulence"/>
</dbReference>
<keyword evidence="8" id="KW-0812">Transmembrane</keyword>
<dbReference type="InterPro" id="IPR039448">
    <property type="entry name" value="Beta_helix"/>
</dbReference>
<evidence type="ECO:0000256" key="9">
    <source>
        <dbReference type="SAM" id="SignalP"/>
    </source>
</evidence>
<dbReference type="Pfam" id="PF17210">
    <property type="entry name" value="SdrD_B"/>
    <property type="match status" value="2"/>
</dbReference>
<name>A0ABU0E1G4_9FIRM</name>
<dbReference type="InterPro" id="IPR012332">
    <property type="entry name" value="Autotransporter_pectin_lyase_C"/>
</dbReference>
<evidence type="ECO:0000256" key="3">
    <source>
        <dbReference type="ARBA" id="ARBA00004613"/>
    </source>
</evidence>
<dbReference type="PANTHER" id="PTHR11319">
    <property type="entry name" value="G PROTEIN-COUPLED RECEPTOR-RELATED"/>
    <property type="match status" value="1"/>
</dbReference>
<gene>
    <name evidence="12" type="ORF">J2S15_001460</name>
</gene>
<feature type="domain" description="Right handed beta helix" evidence="10">
    <location>
        <begin position="888"/>
        <end position="1054"/>
    </location>
</feature>
<sequence>MKRIKKAPLLLSLLLIFSLIASPNISQVFADDNGSSENEVITEETNTNEVENEIEEPTQGSISGLVWFDKNENGIKESNESIISGVALYLYRTEDKSNVITQTASDTNGNYVFDNLDKGSYYVAVRAQAINGTNYLVPIASIQTGSDNKFDVDYSIEPVASYSSSINVSENDVININAGMRKQQTIVPLSGSYIVTNDTTSETSPFSSLNEAVASCTISTYKYTITANANDTSIGDVITIKADQDITITSATLSTVSLKQDKDGDRHFIVEGTLTLDNVILEGNGNSADGNENGGVKVNSGGSLTVESDATIQSCNWDKGGAINSDNGTIIIKGSIINNNAKSDGGGIYLTGSGGKPSHLTITDGAVISNNKAQNGAGIYSNWQATIDIKGGSITSNAASNEGGGIHFNSGTINMSGGSVDNNSSKNVAGGIKATDGATVTLSGGKIDKNTSNYGGGLLVEDSTLILSGADIINNTANSEGGGVKVDRSTVKMSAGKVDANTANSSGGGFYLTGGAGNPPKFELTNGSVSNNKAHDGAGIYSNWKAEIEIIDGSITTNTASNDGAGIHFNSGTLNMSGGSVDNNTSTHAAGGIKVSDGATVTISGGVIDANTSGTNGGGIHIEDSTLNFTNGKITGNSATGEGGGVRANRSTIQIDSGNIEYNTASNGAGIYISGDSNNFSSINLKGGSINNNTASSDGGGIRSTSYVTITIDSGNINDNKGTYGAGISANNNSTIILNSGKITNNTNASRGGGVNIDNRSTSITINGGEISYNEASDGGGIIATDGASITITNGTINNNKASAKGGAIDASNDCTISMTGGSIIDNQSSGSGGGIYAAGNTITITSGTFTNNLSGDDGGGIYHTDGTLTIESNSIFSKNSATVDGGAIRVTTGTSLTINNSKIEDNTAAHGAGFSANNNSKVIIDSSSFNDNIATQRGGGINIDNSTTMKITDSTITDNEANTGGGIIASLNSTIDLDDCTITGNSVTGDGGAIKLENSILTIENATIDNNQSVSHGGGIYLTWGSNLTINKGSITNNNAGRDGGGIYTEKSSYKDPVESTGYSNISVDKDNVTVNSNTASTTSNTPSNASSITNFNGNLLNNNDINYYPEKIAVTYYGNGGQPDYIEEDYNMSDPVTVKSQSQLGFTAPTSTPNYVIRYWTTDPTGEGGIQYKADGNDSFVITEHVALYAVWGPASTISGYVFEDTNKNGSIDSDEELSDKVVSLFKYDESQSKYVDTGETYTTDSDGKYTFEVDMNSKYKVYFKVTDGELGKLGFTTKGNASSTTSSHANQDGFSDPIETELNEDYTVNAGYLPSVSVTGLDGVSLAWIVIALGSCIAIALLYITKKRNKARLLNKS</sequence>
<dbReference type="RefSeq" id="WP_307406824.1">
    <property type="nucleotide sequence ID" value="NZ_JAUSUR010000002.1"/>
</dbReference>
<evidence type="ECO:0000256" key="5">
    <source>
        <dbReference type="ARBA" id="ARBA00022729"/>
    </source>
</evidence>
<organism evidence="12 13">
    <name type="scientific">Breznakia pachnodae</name>
    <dbReference type="NCBI Taxonomy" id="265178"/>
    <lineage>
        <taxon>Bacteria</taxon>
        <taxon>Bacillati</taxon>
        <taxon>Bacillota</taxon>
        <taxon>Erysipelotrichia</taxon>
        <taxon>Erysipelotrichales</taxon>
        <taxon>Erysipelotrichaceae</taxon>
        <taxon>Breznakia</taxon>
    </lineage>
</organism>
<dbReference type="SUPFAM" id="SSF117074">
    <property type="entry name" value="Hypothetical protein PA1324"/>
    <property type="match status" value="2"/>
</dbReference>
<dbReference type="InterPro" id="IPR013783">
    <property type="entry name" value="Ig-like_fold"/>
</dbReference>
<evidence type="ECO:0000256" key="1">
    <source>
        <dbReference type="ARBA" id="ARBA00004196"/>
    </source>
</evidence>
<comment type="caution">
    <text evidence="12">The sequence shown here is derived from an EMBL/GenBank/DDBJ whole genome shotgun (WGS) entry which is preliminary data.</text>
</comment>
<evidence type="ECO:0000256" key="7">
    <source>
        <dbReference type="ARBA" id="ARBA00023237"/>
    </source>
</evidence>
<evidence type="ECO:0000256" key="8">
    <source>
        <dbReference type="SAM" id="Phobius"/>
    </source>
</evidence>
<keyword evidence="5 9" id="KW-0732">Signal</keyword>
<feature type="transmembrane region" description="Helical" evidence="8">
    <location>
        <begin position="1328"/>
        <end position="1347"/>
    </location>
</feature>
<evidence type="ECO:0000256" key="2">
    <source>
        <dbReference type="ARBA" id="ARBA00004442"/>
    </source>
</evidence>
<evidence type="ECO:0000256" key="6">
    <source>
        <dbReference type="ARBA" id="ARBA00023136"/>
    </source>
</evidence>
<proteinExistence type="predicted"/>
<protein>
    <submittedName>
        <fullName evidence="12">Outer membrane repeat protein</fullName>
    </submittedName>
</protein>
<keyword evidence="4" id="KW-0964">Secreted</keyword>
<keyword evidence="13" id="KW-1185">Reference proteome</keyword>
<keyword evidence="6 8" id="KW-0472">Membrane</keyword>
<accession>A0ABU0E1G4</accession>
<dbReference type="PANTHER" id="PTHR11319:SF35">
    <property type="entry name" value="OUTER MEMBRANE PROTEIN PMPC-RELATED"/>
    <property type="match status" value="1"/>
</dbReference>
<dbReference type="InterPro" id="IPR033764">
    <property type="entry name" value="Sdr_B"/>
</dbReference>
<dbReference type="Proteomes" id="UP001230220">
    <property type="component" value="Unassembled WGS sequence"/>
</dbReference>
<dbReference type="SUPFAM" id="SSF51126">
    <property type="entry name" value="Pectin lyase-like"/>
    <property type="match status" value="4"/>
</dbReference>
<dbReference type="NCBIfam" id="TIGR01376">
    <property type="entry name" value="POMP_repeat"/>
    <property type="match status" value="1"/>
</dbReference>
<feature type="signal peptide" evidence="9">
    <location>
        <begin position="1"/>
        <end position="21"/>
    </location>
</feature>
<keyword evidence="8" id="KW-1133">Transmembrane helix</keyword>
<keyword evidence="7" id="KW-0998">Cell outer membrane</keyword>
<evidence type="ECO:0000259" key="10">
    <source>
        <dbReference type="Pfam" id="PF13229"/>
    </source>
</evidence>
<evidence type="ECO:0000313" key="12">
    <source>
        <dbReference type="EMBL" id="MDQ0360715.1"/>
    </source>
</evidence>
<reference evidence="12 13" key="1">
    <citation type="submission" date="2023-07" db="EMBL/GenBank/DDBJ databases">
        <title>Genomic Encyclopedia of Type Strains, Phase IV (KMG-IV): sequencing the most valuable type-strain genomes for metagenomic binning, comparative biology and taxonomic classification.</title>
        <authorList>
            <person name="Goeker M."/>
        </authorList>
    </citation>
    <scope>NUCLEOTIDE SEQUENCE [LARGE SCALE GENOMIC DNA]</scope>
    <source>
        <strain evidence="12 13">DSM 16784</strain>
    </source>
</reference>
<dbReference type="SMART" id="SM00710">
    <property type="entry name" value="PbH1"/>
    <property type="match status" value="24"/>
</dbReference>
<evidence type="ECO:0000259" key="11">
    <source>
        <dbReference type="Pfam" id="PF17210"/>
    </source>
</evidence>
<dbReference type="Gene3D" id="2.160.20.20">
    <property type="match status" value="2"/>
</dbReference>
<evidence type="ECO:0000256" key="4">
    <source>
        <dbReference type="ARBA" id="ARBA00022525"/>
    </source>
</evidence>
<feature type="domain" description="SD-repeat containing protein B" evidence="11">
    <location>
        <begin position="61"/>
        <end position="172"/>
    </location>
</feature>
<dbReference type="InterPro" id="IPR006626">
    <property type="entry name" value="PbH1"/>
</dbReference>
<feature type="domain" description="SD-repeat containing protein B" evidence="11">
    <location>
        <begin position="1200"/>
        <end position="1315"/>
    </location>
</feature>
<feature type="chain" id="PRO_5046273540" evidence="9">
    <location>
        <begin position="22"/>
        <end position="1360"/>
    </location>
</feature>
<dbReference type="Gene3D" id="2.60.40.10">
    <property type="entry name" value="Immunoglobulins"/>
    <property type="match status" value="2"/>
</dbReference>
<comment type="subcellular location">
    <subcellularLocation>
        <location evidence="1">Cell envelope</location>
    </subcellularLocation>
    <subcellularLocation>
        <location evidence="2">Cell outer membrane</location>
    </subcellularLocation>
    <subcellularLocation>
        <location evidence="3">Secreted</location>
    </subcellularLocation>
</comment>
<dbReference type="EMBL" id="JAUSUR010000002">
    <property type="protein sequence ID" value="MDQ0360715.1"/>
    <property type="molecule type" value="Genomic_DNA"/>
</dbReference>
<dbReference type="Pfam" id="PF13229">
    <property type="entry name" value="Beta_helix"/>
    <property type="match status" value="1"/>
</dbReference>
<evidence type="ECO:0000313" key="13">
    <source>
        <dbReference type="Proteomes" id="UP001230220"/>
    </source>
</evidence>